<dbReference type="Pfam" id="PF05336">
    <property type="entry name" value="rhaM"/>
    <property type="match status" value="1"/>
</dbReference>
<sequence length="111" mass="12898">MRFGSVTGLKPEKANYYKELHAAAWPDVLKKIKECNIRNYSIYLKEIEGKPYLFSYFEYTGTDFEADMKKMAADATTRRWWKETDPCQMPLPDAAAKGDIWSGMEEVFHAD</sequence>
<name>A0A7S9L3R3_9SPHI</name>
<dbReference type="Proteomes" id="UP000594759">
    <property type="component" value="Chromosome"/>
</dbReference>
<protein>
    <submittedName>
        <fullName evidence="1">L-rhamnose mutarotase</fullName>
    </submittedName>
</protein>
<dbReference type="PANTHER" id="PTHR34389:SF2">
    <property type="entry name" value="L-RHAMNOSE MUTAROTASE"/>
    <property type="match status" value="1"/>
</dbReference>
<dbReference type="EMBL" id="CP064939">
    <property type="protein sequence ID" value="QPH41923.1"/>
    <property type="molecule type" value="Genomic_DNA"/>
</dbReference>
<organism evidence="1 2">
    <name type="scientific">Pedobacter endophyticus</name>
    <dbReference type="NCBI Taxonomy" id="2789740"/>
    <lineage>
        <taxon>Bacteria</taxon>
        <taxon>Pseudomonadati</taxon>
        <taxon>Bacteroidota</taxon>
        <taxon>Sphingobacteriia</taxon>
        <taxon>Sphingobacteriales</taxon>
        <taxon>Sphingobacteriaceae</taxon>
        <taxon>Pedobacter</taxon>
    </lineage>
</organism>
<dbReference type="AlphaFoldDB" id="A0A7S9L3R3"/>
<accession>A0A7S9L3R3</accession>
<gene>
    <name evidence="1" type="ORF">IZT61_18540</name>
</gene>
<dbReference type="KEGG" id="pex:IZT61_18540"/>
<dbReference type="SUPFAM" id="SSF54909">
    <property type="entry name" value="Dimeric alpha+beta barrel"/>
    <property type="match status" value="1"/>
</dbReference>
<evidence type="ECO:0000313" key="1">
    <source>
        <dbReference type="EMBL" id="QPH41923.1"/>
    </source>
</evidence>
<dbReference type="GO" id="GO:0016857">
    <property type="term" value="F:racemase and epimerase activity, acting on carbohydrates and derivatives"/>
    <property type="evidence" value="ECO:0007669"/>
    <property type="project" value="InterPro"/>
</dbReference>
<keyword evidence="2" id="KW-1185">Reference proteome</keyword>
<proteinExistence type="predicted"/>
<dbReference type="PANTHER" id="PTHR34389">
    <property type="entry name" value="L-RHAMNOSE MUTAROTASE"/>
    <property type="match status" value="1"/>
</dbReference>
<dbReference type="InterPro" id="IPR008000">
    <property type="entry name" value="Rham/fucose_mutarotase"/>
</dbReference>
<evidence type="ECO:0000313" key="2">
    <source>
        <dbReference type="Proteomes" id="UP000594759"/>
    </source>
</evidence>
<dbReference type="Gene3D" id="3.30.70.100">
    <property type="match status" value="1"/>
</dbReference>
<dbReference type="InterPro" id="IPR011008">
    <property type="entry name" value="Dimeric_a/b-barrel"/>
</dbReference>
<reference evidence="1 2" key="1">
    <citation type="submission" date="2020-11" db="EMBL/GenBank/DDBJ databases">
        <title>Pedobacter endophytica, an endophytic bacteria isolated form Carex pumila.</title>
        <authorList>
            <person name="Peng Y."/>
            <person name="Jiang L."/>
            <person name="Lee J."/>
        </authorList>
    </citation>
    <scope>NUCLEOTIDE SEQUENCE [LARGE SCALE GENOMIC DNA]</scope>
    <source>
        <strain evidence="1 2">JBR3-12</strain>
    </source>
</reference>